<protein>
    <submittedName>
        <fullName evidence="1">Uncharacterized protein</fullName>
    </submittedName>
</protein>
<evidence type="ECO:0000313" key="2">
    <source>
        <dbReference type="Proteomes" id="UP001056120"/>
    </source>
</evidence>
<comment type="caution">
    <text evidence="1">The sequence shown here is derived from an EMBL/GenBank/DDBJ whole genome shotgun (WGS) entry which is preliminary data.</text>
</comment>
<accession>A0ACB9HBZ0</accession>
<reference evidence="1 2" key="2">
    <citation type="journal article" date="2022" name="Mol. Ecol. Resour.">
        <title>The genomes of chicory, endive, great burdock and yacon provide insights into Asteraceae paleo-polyploidization history and plant inulin production.</title>
        <authorList>
            <person name="Fan W."/>
            <person name="Wang S."/>
            <person name="Wang H."/>
            <person name="Wang A."/>
            <person name="Jiang F."/>
            <person name="Liu H."/>
            <person name="Zhao H."/>
            <person name="Xu D."/>
            <person name="Zhang Y."/>
        </authorList>
    </citation>
    <scope>NUCLEOTIDE SEQUENCE [LARGE SCALE GENOMIC DNA]</scope>
    <source>
        <strain evidence="2">cv. Yunnan</strain>
        <tissue evidence="1">Leaves</tissue>
    </source>
</reference>
<organism evidence="1 2">
    <name type="scientific">Smallanthus sonchifolius</name>
    <dbReference type="NCBI Taxonomy" id="185202"/>
    <lineage>
        <taxon>Eukaryota</taxon>
        <taxon>Viridiplantae</taxon>
        <taxon>Streptophyta</taxon>
        <taxon>Embryophyta</taxon>
        <taxon>Tracheophyta</taxon>
        <taxon>Spermatophyta</taxon>
        <taxon>Magnoliopsida</taxon>
        <taxon>eudicotyledons</taxon>
        <taxon>Gunneridae</taxon>
        <taxon>Pentapetalae</taxon>
        <taxon>asterids</taxon>
        <taxon>campanulids</taxon>
        <taxon>Asterales</taxon>
        <taxon>Asteraceae</taxon>
        <taxon>Asteroideae</taxon>
        <taxon>Heliantheae alliance</taxon>
        <taxon>Millerieae</taxon>
        <taxon>Smallanthus</taxon>
    </lineage>
</organism>
<proteinExistence type="predicted"/>
<reference evidence="2" key="1">
    <citation type="journal article" date="2022" name="Mol. Ecol. Resour.">
        <title>The genomes of chicory, endive, great burdock and yacon provide insights into Asteraceae palaeo-polyploidization history and plant inulin production.</title>
        <authorList>
            <person name="Fan W."/>
            <person name="Wang S."/>
            <person name="Wang H."/>
            <person name="Wang A."/>
            <person name="Jiang F."/>
            <person name="Liu H."/>
            <person name="Zhao H."/>
            <person name="Xu D."/>
            <person name="Zhang Y."/>
        </authorList>
    </citation>
    <scope>NUCLEOTIDE SEQUENCE [LARGE SCALE GENOMIC DNA]</scope>
    <source>
        <strain evidence="2">cv. Yunnan</strain>
    </source>
</reference>
<keyword evidence="2" id="KW-1185">Reference proteome</keyword>
<gene>
    <name evidence="1" type="ORF">L1987_35861</name>
</gene>
<dbReference type="EMBL" id="CM042029">
    <property type="protein sequence ID" value="KAI3793245.1"/>
    <property type="molecule type" value="Genomic_DNA"/>
</dbReference>
<evidence type="ECO:0000313" key="1">
    <source>
        <dbReference type="EMBL" id="KAI3793245.1"/>
    </source>
</evidence>
<dbReference type="Proteomes" id="UP001056120">
    <property type="component" value="Linkage Group LG12"/>
</dbReference>
<name>A0ACB9HBZ0_9ASTR</name>
<sequence>MNLNHHQSKFPDRRKGKPKLAQKKQHLLMNKKRNNAEYWGRIADYYNNEGPKVPRIAHNLRSHWHHIKTKAKLDYTNDPSNKSYNAFAYEHVWRVMKDCPKHDNSSKVHGHQAPKRQKTNSTGEYTGNTNTPEFGISLDYDDDDIQAEQEPPSRPMGRDKAKSIGRDKAKAKGKAMSSSDYEANKLSFVKELAETNRVKKQTIKQFDQKIDNQNCYPFPLSISKIMLLRAPPAIFLRTGENFSGSLISSSSVSIPSTIVCTAAKGGSSNSKPITGVVFEPFEEVKKELNLVPTVPQQSLARQKFTDESESAINEQINVEYNVSYVYHAMYAYFDRDNVALKGLAKFFKESSEEERDHAEKLMEYQNKRGGKVKLQSILMPLSEFDHAEKGDALYAMVLALSLEKLTNEKLLHLHAVANKNNDVQLADFVESEFLGEQVEAIKKISEYVAQLRRVGKGHGVWHFDQALLNDGAAV</sequence>